<accession>A0A380L0M1</accession>
<gene>
    <name evidence="4" type="ORF">NCTC13765_01961</name>
</gene>
<dbReference type="OrthoDB" id="9797826at2"/>
<evidence type="ECO:0000259" key="3">
    <source>
        <dbReference type="PROSITE" id="PS51186"/>
    </source>
</evidence>
<keyword evidence="2" id="KW-0012">Acyltransferase</keyword>
<evidence type="ECO:0000313" key="5">
    <source>
        <dbReference type="Proteomes" id="UP000254634"/>
    </source>
</evidence>
<name>A0A380L0M1_9STRE</name>
<dbReference type="InterPro" id="IPR000182">
    <property type="entry name" value="GNAT_dom"/>
</dbReference>
<organism evidence="4 5">
    <name type="scientific">Streptococcus massiliensis</name>
    <dbReference type="NCBI Taxonomy" id="313439"/>
    <lineage>
        <taxon>Bacteria</taxon>
        <taxon>Bacillati</taxon>
        <taxon>Bacillota</taxon>
        <taxon>Bacilli</taxon>
        <taxon>Lactobacillales</taxon>
        <taxon>Streptococcaceae</taxon>
        <taxon>Streptococcus</taxon>
    </lineage>
</organism>
<feature type="domain" description="N-acetyltransferase" evidence="3">
    <location>
        <begin position="1"/>
        <end position="146"/>
    </location>
</feature>
<evidence type="ECO:0000256" key="1">
    <source>
        <dbReference type="ARBA" id="ARBA00022679"/>
    </source>
</evidence>
<dbReference type="PANTHER" id="PTHR43877">
    <property type="entry name" value="AMINOALKYLPHOSPHONATE N-ACETYLTRANSFERASE-RELATED-RELATED"/>
    <property type="match status" value="1"/>
</dbReference>
<dbReference type="Pfam" id="PF00583">
    <property type="entry name" value="Acetyltransf_1"/>
    <property type="match status" value="1"/>
</dbReference>
<dbReference type="EMBL" id="UHFR01000005">
    <property type="protein sequence ID" value="SUN77436.1"/>
    <property type="molecule type" value="Genomic_DNA"/>
</dbReference>
<dbReference type="InterPro" id="IPR050832">
    <property type="entry name" value="Bact_Acetyltransf"/>
</dbReference>
<dbReference type="InterPro" id="IPR016181">
    <property type="entry name" value="Acyl_CoA_acyltransferase"/>
</dbReference>
<dbReference type="SUPFAM" id="SSF55729">
    <property type="entry name" value="Acyl-CoA N-acyltransferases (Nat)"/>
    <property type="match status" value="1"/>
</dbReference>
<reference evidence="4" key="1">
    <citation type="submission" date="2018-06" db="EMBL/GenBank/DDBJ databases">
        <authorList>
            <consortium name="Pathogen Informatics"/>
            <person name="Doyle S."/>
        </authorList>
    </citation>
    <scope>NUCLEOTIDE SEQUENCE [LARGE SCALE GENOMIC DNA]</scope>
    <source>
        <strain evidence="4">NCTC13765</strain>
    </source>
</reference>
<evidence type="ECO:0000313" key="4">
    <source>
        <dbReference type="EMBL" id="SUN77436.1"/>
    </source>
</evidence>
<proteinExistence type="predicted"/>
<dbReference type="PANTHER" id="PTHR43877:SF2">
    <property type="entry name" value="AMINOALKYLPHOSPHONATE N-ACETYLTRANSFERASE-RELATED"/>
    <property type="match status" value="1"/>
</dbReference>
<dbReference type="RefSeq" id="WP_018370989.1">
    <property type="nucleotide sequence ID" value="NZ_UHFR01000005.1"/>
</dbReference>
<keyword evidence="1 4" id="KW-0808">Transferase</keyword>
<dbReference type="Gene3D" id="3.40.630.30">
    <property type="match status" value="1"/>
</dbReference>
<protein>
    <submittedName>
        <fullName evidence="4">Acetyltransferase</fullName>
    </submittedName>
</protein>
<dbReference type="STRING" id="1123307.GCA_000380065_00303"/>
<dbReference type="AlphaFoldDB" id="A0A380L0M1"/>
<keyword evidence="5" id="KW-1185">Reference proteome</keyword>
<dbReference type="GO" id="GO:0016747">
    <property type="term" value="F:acyltransferase activity, transferring groups other than amino-acyl groups"/>
    <property type="evidence" value="ECO:0007669"/>
    <property type="project" value="InterPro"/>
</dbReference>
<dbReference type="Proteomes" id="UP000254634">
    <property type="component" value="Unassembled WGS sequence"/>
</dbReference>
<evidence type="ECO:0000256" key="2">
    <source>
        <dbReference type="ARBA" id="ARBA00023315"/>
    </source>
</evidence>
<dbReference type="PROSITE" id="PS51186">
    <property type="entry name" value="GNAT"/>
    <property type="match status" value="1"/>
</dbReference>
<sequence>MIRRARLSDLEGLHALNTKVLGYDIDKKVMGQQLETLLERRDHFILVSETKEGELLGYLHAAAYDCLYFPPLLNLLALAVGADFQGQGHGKALIQALRELADPADYTSLRINSGIARTEAHAFYRAIGCQEKADQKRFFWNWKESK</sequence>